<feature type="coiled-coil region" evidence="1">
    <location>
        <begin position="43"/>
        <end position="80"/>
    </location>
</feature>
<evidence type="ECO:0000313" key="3">
    <source>
        <dbReference type="EMBL" id="VAV99830.1"/>
    </source>
</evidence>
<organism evidence="3">
    <name type="scientific">hydrothermal vent metagenome</name>
    <dbReference type="NCBI Taxonomy" id="652676"/>
    <lineage>
        <taxon>unclassified sequences</taxon>
        <taxon>metagenomes</taxon>
        <taxon>ecological metagenomes</taxon>
    </lineage>
</organism>
<evidence type="ECO:0000256" key="2">
    <source>
        <dbReference type="SAM" id="Phobius"/>
    </source>
</evidence>
<gene>
    <name evidence="3" type="ORF">MNBD_ALPHA06-754</name>
</gene>
<proteinExistence type="predicted"/>
<keyword evidence="2" id="KW-0812">Transmembrane</keyword>
<protein>
    <submittedName>
        <fullName evidence="3">Uncharacterized protein</fullName>
    </submittedName>
</protein>
<dbReference type="AlphaFoldDB" id="A0A3B0S1N2"/>
<evidence type="ECO:0000256" key="1">
    <source>
        <dbReference type="SAM" id="Coils"/>
    </source>
</evidence>
<name>A0A3B0S1N2_9ZZZZ</name>
<keyword evidence="2" id="KW-1133">Transmembrane helix</keyword>
<reference evidence="3" key="1">
    <citation type="submission" date="2018-06" db="EMBL/GenBank/DDBJ databases">
        <authorList>
            <person name="Zhirakovskaya E."/>
        </authorList>
    </citation>
    <scope>NUCLEOTIDE SEQUENCE</scope>
</reference>
<accession>A0A3B0S1N2</accession>
<keyword evidence="2" id="KW-0472">Membrane</keyword>
<keyword evidence="1" id="KW-0175">Coiled coil</keyword>
<dbReference type="EMBL" id="UOEE01000280">
    <property type="protein sequence ID" value="VAV99830.1"/>
    <property type="molecule type" value="Genomic_DNA"/>
</dbReference>
<sequence>MNAANTMAQSWRLGRQIGLAVIVTLVLQGATVLLWAGRAGERISQLETRIESQQDVLERLARLETHMVQTRQSLSRIESQLDNRP</sequence>
<feature type="transmembrane region" description="Helical" evidence="2">
    <location>
        <begin position="17"/>
        <end position="36"/>
    </location>
</feature>